<proteinExistence type="predicted"/>
<evidence type="ECO:0000313" key="2">
    <source>
        <dbReference type="EMBL" id="ODQ61752.1"/>
    </source>
</evidence>
<evidence type="ECO:0000256" key="1">
    <source>
        <dbReference type="SAM" id="MobiDB-lite"/>
    </source>
</evidence>
<keyword evidence="3" id="KW-1185">Reference proteome</keyword>
<reference evidence="2 3" key="1">
    <citation type="journal article" date="2016" name="Proc. Natl. Acad. Sci. U.S.A.">
        <title>Comparative genomics of biotechnologically important yeasts.</title>
        <authorList>
            <person name="Riley R."/>
            <person name="Haridas S."/>
            <person name="Wolfe K.H."/>
            <person name="Lopes M.R."/>
            <person name="Hittinger C.T."/>
            <person name="Goeker M."/>
            <person name="Salamov A.A."/>
            <person name="Wisecaver J.H."/>
            <person name="Long T.M."/>
            <person name="Calvey C.H."/>
            <person name="Aerts A.L."/>
            <person name="Barry K.W."/>
            <person name="Choi C."/>
            <person name="Clum A."/>
            <person name="Coughlan A.Y."/>
            <person name="Deshpande S."/>
            <person name="Douglass A.P."/>
            <person name="Hanson S.J."/>
            <person name="Klenk H.-P."/>
            <person name="LaButti K.M."/>
            <person name="Lapidus A."/>
            <person name="Lindquist E.A."/>
            <person name="Lipzen A.M."/>
            <person name="Meier-Kolthoff J.P."/>
            <person name="Ohm R.A."/>
            <person name="Otillar R.P."/>
            <person name="Pangilinan J.L."/>
            <person name="Peng Y."/>
            <person name="Rokas A."/>
            <person name="Rosa C.A."/>
            <person name="Scheuner C."/>
            <person name="Sibirny A.A."/>
            <person name="Slot J.C."/>
            <person name="Stielow J.B."/>
            <person name="Sun H."/>
            <person name="Kurtzman C.P."/>
            <person name="Blackwell M."/>
            <person name="Grigoriev I.V."/>
            <person name="Jeffries T.W."/>
        </authorList>
    </citation>
    <scope>NUCLEOTIDE SEQUENCE [LARGE SCALE GENOMIC DNA]</scope>
    <source>
        <strain evidence="3">ATCC 58044 / CBS 1984 / NCYC 433 / NRRL Y-366-8</strain>
    </source>
</reference>
<feature type="compositionally biased region" description="Basic and acidic residues" evidence="1">
    <location>
        <begin position="122"/>
        <end position="142"/>
    </location>
</feature>
<dbReference type="AlphaFoldDB" id="A0A1E3P9X8"/>
<dbReference type="GeneID" id="30197608"/>
<sequence>MALGNYPVHLSELAGYSKEELSTMLVEFSRSNARMKDEIASLNQNLQNAVIYQQQREANFGLIVRSFEYTLQFRDQWIRELRAERWKQQCRLDELCFVAAFSSDDESRDDDEYLNIHKRRKMREEHHQSSNDEAIHSTVGKESEDEEDVVRHEREKENEVEQEVEEVENEVDVEEEEEHEVEEDEEEVVEVEEDEEDEEEVVEVEEDEEDEDEKEEEEEEEEEIQIHGYGICHEEVVVPMLKDISHIKDLVKSGTHFPNLKDCLLNCFTYYGLYLKFPFFCDQKSRTANEKNQTISNTRYYSCCCCRSRLFLVTIPKKEAGCTLTLLSERKHECDMEDLYTNYRDYYTNKKKLAPKTIENKVELLVDMGDAICDEITYIWAFSILEKFIPPELDFQLEQIINIVKFHKELFISDHISSDEQIEAIKDVSLDVFLSINSLDDHELFRCTNRVFCRSNSCEQTKENYKQQAQKIFAKLLHLNMLRKHH</sequence>
<accession>A0A1E3P9X8</accession>
<dbReference type="Proteomes" id="UP000094112">
    <property type="component" value="Unassembled WGS sequence"/>
</dbReference>
<gene>
    <name evidence="2" type="ORF">WICANDRAFT_102633</name>
</gene>
<protein>
    <submittedName>
        <fullName evidence="2">Uncharacterized protein</fullName>
    </submittedName>
</protein>
<evidence type="ECO:0000313" key="3">
    <source>
        <dbReference type="Proteomes" id="UP000094112"/>
    </source>
</evidence>
<name>A0A1E3P9X8_WICAA</name>
<feature type="region of interest" description="Disordered" evidence="1">
    <location>
        <begin position="121"/>
        <end position="225"/>
    </location>
</feature>
<organism evidence="2 3">
    <name type="scientific">Wickerhamomyces anomalus (strain ATCC 58044 / CBS 1984 / NCYC 433 / NRRL Y-366-8)</name>
    <name type="common">Yeast</name>
    <name type="synonym">Hansenula anomala</name>
    <dbReference type="NCBI Taxonomy" id="683960"/>
    <lineage>
        <taxon>Eukaryota</taxon>
        <taxon>Fungi</taxon>
        <taxon>Dikarya</taxon>
        <taxon>Ascomycota</taxon>
        <taxon>Saccharomycotina</taxon>
        <taxon>Saccharomycetes</taxon>
        <taxon>Phaffomycetales</taxon>
        <taxon>Wickerhamomycetaceae</taxon>
        <taxon>Wickerhamomyces</taxon>
    </lineage>
</organism>
<dbReference type="RefSeq" id="XP_019040959.1">
    <property type="nucleotide sequence ID" value="XM_019180362.1"/>
</dbReference>
<dbReference type="EMBL" id="KV454208">
    <property type="protein sequence ID" value="ODQ61752.1"/>
    <property type="molecule type" value="Genomic_DNA"/>
</dbReference>
<feature type="compositionally biased region" description="Acidic residues" evidence="1">
    <location>
        <begin position="160"/>
        <end position="223"/>
    </location>
</feature>
<feature type="compositionally biased region" description="Basic and acidic residues" evidence="1">
    <location>
        <begin position="149"/>
        <end position="159"/>
    </location>
</feature>